<dbReference type="SUPFAM" id="SSF52172">
    <property type="entry name" value="CheY-like"/>
    <property type="match status" value="2"/>
</dbReference>
<dbReference type="PANTHER" id="PTHR44591:SF14">
    <property type="entry name" value="PROTEIN PILG"/>
    <property type="match status" value="1"/>
</dbReference>
<dbReference type="AlphaFoldDB" id="A0A1T4JLF5"/>
<reference evidence="5 6" key="1">
    <citation type="submission" date="2017-02" db="EMBL/GenBank/DDBJ databases">
        <authorList>
            <person name="Peterson S.W."/>
        </authorList>
    </citation>
    <scope>NUCLEOTIDE SEQUENCE [LARGE SCALE GENOMIC DNA]</scope>
    <source>
        <strain evidence="5 6">ATCC BAA-908</strain>
    </source>
</reference>
<dbReference type="InterPro" id="IPR001789">
    <property type="entry name" value="Sig_transdc_resp-reg_receiver"/>
</dbReference>
<feature type="modified residue" description="4-aspartylphosphate" evidence="3">
    <location>
        <position position="52"/>
    </location>
</feature>
<protein>
    <submittedName>
        <fullName evidence="5">Response regulator receiver domain-containing protein</fullName>
    </submittedName>
</protein>
<gene>
    <name evidence="5" type="ORF">SAMN02745149_00560</name>
</gene>
<organism evidence="5 6">
    <name type="scientific">Treponema porcinum</name>
    <dbReference type="NCBI Taxonomy" id="261392"/>
    <lineage>
        <taxon>Bacteria</taxon>
        <taxon>Pseudomonadati</taxon>
        <taxon>Spirochaetota</taxon>
        <taxon>Spirochaetia</taxon>
        <taxon>Spirochaetales</taxon>
        <taxon>Treponemataceae</taxon>
        <taxon>Treponema</taxon>
    </lineage>
</organism>
<evidence type="ECO:0000256" key="2">
    <source>
        <dbReference type="ARBA" id="ARBA00023012"/>
    </source>
</evidence>
<dbReference type="STRING" id="261392.SAMN02745149_00560"/>
<keyword evidence="1 3" id="KW-0597">Phosphoprotein</keyword>
<proteinExistence type="predicted"/>
<dbReference type="InterPro" id="IPR011006">
    <property type="entry name" value="CheY-like_superfamily"/>
</dbReference>
<keyword evidence="6" id="KW-1185">Reference proteome</keyword>
<dbReference type="InterPro" id="IPR050595">
    <property type="entry name" value="Bact_response_regulator"/>
</dbReference>
<evidence type="ECO:0000259" key="4">
    <source>
        <dbReference type="PROSITE" id="PS50110"/>
    </source>
</evidence>
<dbReference type="OrthoDB" id="330124at2"/>
<accession>A0A1T4JLF5</accession>
<evidence type="ECO:0000313" key="5">
    <source>
        <dbReference type="EMBL" id="SJZ30981.1"/>
    </source>
</evidence>
<evidence type="ECO:0000313" key="6">
    <source>
        <dbReference type="Proteomes" id="UP000190423"/>
    </source>
</evidence>
<dbReference type="CDD" id="cd00156">
    <property type="entry name" value="REC"/>
    <property type="match status" value="1"/>
</dbReference>
<dbReference type="GeneID" id="78315878"/>
<feature type="domain" description="Response regulatory" evidence="4">
    <location>
        <begin position="303"/>
        <end position="417"/>
    </location>
</feature>
<name>A0A1T4JLF5_TREPO</name>
<dbReference type="Gene3D" id="3.40.50.2300">
    <property type="match status" value="2"/>
</dbReference>
<dbReference type="Proteomes" id="UP000190423">
    <property type="component" value="Unassembled WGS sequence"/>
</dbReference>
<dbReference type="EMBL" id="FUWG01000003">
    <property type="protein sequence ID" value="SJZ30981.1"/>
    <property type="molecule type" value="Genomic_DNA"/>
</dbReference>
<feature type="modified residue" description="4-aspartylphosphate" evidence="3">
    <location>
        <position position="352"/>
    </location>
</feature>
<sequence>MKNVLVVDASPIFSEFLKDKFSEEKIEVTFIQDKLDSIPKMISMLPDLVILDINETDNAAFLLDYLQKIKADPNASRIPLIATGPVMERKEIALFAKFGIHKYFIKPIKFDFFFDSIGTILRTAFSMDTTPCVLDIHCNGNIIFIEIAQGLNREKLSLLRYKLSEMIEKTGLDAPKVVIMMTNLDLTFVDGLNIELLLNNILANHKIQNKNVKILSFSTFTKELIDGHPEYAGIEVVTDISHVLNSLVDSSSTAHVSDLITDRILTNNDTEAGGAIEMRFSTDTNAPSRSEQLAEGVDPYLKHIAIVDDDSVVLDLLASTFRAKRFHVDTFNNGVVFLEAVTEKKYDLIVLDIMMPGLSGIDTLMKLKELPEFPVIFIYSQAMKKELIIKSLSMGAKQYFVKPQKPEVILNKAVEMFIAPAKK</sequence>
<evidence type="ECO:0000256" key="3">
    <source>
        <dbReference type="PROSITE-ProRule" id="PRU00169"/>
    </source>
</evidence>
<dbReference type="Pfam" id="PF00072">
    <property type="entry name" value="Response_reg"/>
    <property type="match status" value="1"/>
</dbReference>
<dbReference type="PROSITE" id="PS50110">
    <property type="entry name" value="RESPONSE_REGULATORY"/>
    <property type="match status" value="2"/>
</dbReference>
<dbReference type="PANTHER" id="PTHR44591">
    <property type="entry name" value="STRESS RESPONSE REGULATOR PROTEIN 1"/>
    <property type="match status" value="1"/>
</dbReference>
<keyword evidence="2" id="KW-0902">Two-component regulatory system</keyword>
<dbReference type="SMART" id="SM00448">
    <property type="entry name" value="REC"/>
    <property type="match status" value="2"/>
</dbReference>
<dbReference type="GO" id="GO:0000160">
    <property type="term" value="P:phosphorelay signal transduction system"/>
    <property type="evidence" value="ECO:0007669"/>
    <property type="project" value="UniProtKB-KW"/>
</dbReference>
<feature type="domain" description="Response regulatory" evidence="4">
    <location>
        <begin position="3"/>
        <end position="121"/>
    </location>
</feature>
<dbReference type="RefSeq" id="WP_078932479.1">
    <property type="nucleotide sequence ID" value="NZ_FUWG01000003.1"/>
</dbReference>
<evidence type="ECO:0000256" key="1">
    <source>
        <dbReference type="ARBA" id="ARBA00022553"/>
    </source>
</evidence>